<feature type="transmembrane region" description="Helical" evidence="1">
    <location>
        <begin position="274"/>
        <end position="293"/>
    </location>
</feature>
<proteinExistence type="predicted"/>
<evidence type="ECO:0000256" key="1">
    <source>
        <dbReference type="SAM" id="Phobius"/>
    </source>
</evidence>
<organism evidence="2 3">
    <name type="scientific">Talaromyces pinophilus</name>
    <name type="common">Penicillium pinophilum</name>
    <dbReference type="NCBI Taxonomy" id="128442"/>
    <lineage>
        <taxon>Eukaryota</taxon>
        <taxon>Fungi</taxon>
        <taxon>Dikarya</taxon>
        <taxon>Ascomycota</taxon>
        <taxon>Pezizomycotina</taxon>
        <taxon>Eurotiomycetes</taxon>
        <taxon>Eurotiomycetidae</taxon>
        <taxon>Eurotiales</taxon>
        <taxon>Trichocomaceae</taxon>
        <taxon>Talaromyces</taxon>
        <taxon>Talaromyces sect. Talaromyces</taxon>
    </lineage>
</organism>
<dbReference type="Proteomes" id="UP000053095">
    <property type="component" value="Unassembled WGS sequence"/>
</dbReference>
<feature type="transmembrane region" description="Helical" evidence="1">
    <location>
        <begin position="43"/>
        <end position="61"/>
    </location>
</feature>
<reference evidence="3" key="1">
    <citation type="journal article" date="2015" name="Genome Announc.">
        <title>Draft genome sequence of Talaromyces cellulolyticus strain Y-94, a source of lignocellulosic biomass-degrading enzymes.</title>
        <authorList>
            <person name="Fujii T."/>
            <person name="Koike H."/>
            <person name="Sawayama S."/>
            <person name="Yano S."/>
            <person name="Inoue H."/>
        </authorList>
    </citation>
    <scope>NUCLEOTIDE SEQUENCE [LARGE SCALE GENOMIC DNA]</scope>
    <source>
        <strain evidence="3">Y-94</strain>
    </source>
</reference>
<keyword evidence="3" id="KW-1185">Reference proteome</keyword>
<accession>A0A698XLA7</accession>
<feature type="transmembrane region" description="Helical" evidence="1">
    <location>
        <begin position="215"/>
        <end position="237"/>
    </location>
</feature>
<feature type="transmembrane region" description="Helical" evidence="1">
    <location>
        <begin position="249"/>
        <end position="267"/>
    </location>
</feature>
<keyword evidence="1" id="KW-1133">Transmembrane helix</keyword>
<sequence length="327" mass="35771">MDTGSPSAAQDLYGIGVRIGFYLQALAMILYNYNKEGNYGRGLKLASGSITISILAAWFTFAAKRLFSPAEAFSMLLILMSLSFPAKTTLLRPKTVLGEILGLVALLVTELATCAALLWMFATLVHSLPALGTGNVIFFFARVSITGWFRYLALVYFVLDAITSLLFARKVIRVIGIAWRYGISTREEEDDDDDAIITEIKEAIGWDNSKQHIPVLHALILTWVIVAVELNITWNHLSPSTDLQVPGQLIPLVTGATILADSIFVTCRCKFGAVTAGINKGILVFVGSISYIFDRLQSYLIKLKGGLQLPKRDPQVPGLDPASEVKV</sequence>
<feature type="transmembrane region" description="Helical" evidence="1">
    <location>
        <begin position="67"/>
        <end position="84"/>
    </location>
</feature>
<evidence type="ECO:0000313" key="3">
    <source>
        <dbReference type="Proteomes" id="UP000053095"/>
    </source>
</evidence>
<protein>
    <submittedName>
        <fullName evidence="2">Uncharacterized protein</fullName>
    </submittedName>
</protein>
<dbReference type="EMBL" id="DF933809">
    <property type="protein sequence ID" value="GAM33760.1"/>
    <property type="molecule type" value="Genomic_DNA"/>
</dbReference>
<keyword evidence="1" id="KW-0812">Transmembrane</keyword>
<feature type="transmembrane region" description="Helical" evidence="1">
    <location>
        <begin position="12"/>
        <end position="31"/>
    </location>
</feature>
<feature type="transmembrane region" description="Helical" evidence="1">
    <location>
        <begin position="96"/>
        <end position="122"/>
    </location>
</feature>
<gene>
    <name evidence="2" type="ORF">TCE0_013f00896</name>
</gene>
<keyword evidence="1" id="KW-0472">Membrane</keyword>
<feature type="transmembrane region" description="Helical" evidence="1">
    <location>
        <begin position="148"/>
        <end position="168"/>
    </location>
</feature>
<evidence type="ECO:0000313" key="2">
    <source>
        <dbReference type="EMBL" id="GAM33760.1"/>
    </source>
</evidence>
<name>A0A698XLA7_TALPI</name>
<dbReference type="AlphaFoldDB" id="A0A698XLA7"/>